<reference evidence="2 3" key="1">
    <citation type="submission" date="2013-12" db="EMBL/GenBank/DDBJ databases">
        <title>Ecological redundancy of diverse viral populations within a natural community.</title>
        <authorList>
            <person name="Gregory A.C."/>
            <person name="LaButti K."/>
            <person name="Copeland A."/>
            <person name="Woyke T."/>
            <person name="Sullivan M.B."/>
        </authorList>
    </citation>
    <scope>NUCLEOTIDE SEQUENCE [LARGE SCALE GENOMIC DNA]</scope>
    <source>
        <strain evidence="2">Syn7803US40</strain>
    </source>
</reference>
<gene>
    <name evidence="2" type="ORF">Syn7803US40_147</name>
</gene>
<dbReference type="GO" id="GO:0004519">
    <property type="term" value="F:endonuclease activity"/>
    <property type="evidence" value="ECO:0007669"/>
    <property type="project" value="InterPro"/>
</dbReference>
<dbReference type="Proteomes" id="UP000185288">
    <property type="component" value="Segment"/>
</dbReference>
<evidence type="ECO:0000313" key="3">
    <source>
        <dbReference type="Proteomes" id="UP000185288"/>
    </source>
</evidence>
<dbReference type="SMART" id="SM00507">
    <property type="entry name" value="HNHc"/>
    <property type="match status" value="1"/>
</dbReference>
<dbReference type="GO" id="GO:0003676">
    <property type="term" value="F:nucleic acid binding"/>
    <property type="evidence" value="ECO:0007669"/>
    <property type="project" value="InterPro"/>
</dbReference>
<organism evidence="2 3">
    <name type="scientific">Synechococcus phage ACG-2014f</name>
    <dbReference type="NCBI Taxonomy" id="1493511"/>
    <lineage>
        <taxon>Viruses</taxon>
        <taxon>Duplodnaviria</taxon>
        <taxon>Heunggongvirae</taxon>
        <taxon>Uroviricota</taxon>
        <taxon>Caudoviricetes</taxon>
        <taxon>Pantevenvirales</taxon>
        <taxon>Kyanoviridae</taxon>
        <taxon>Atlauavirus</taxon>
        <taxon>Atlauavirus tusconc8</taxon>
    </lineage>
</organism>
<dbReference type="GO" id="GO:0008270">
    <property type="term" value="F:zinc ion binding"/>
    <property type="evidence" value="ECO:0007669"/>
    <property type="project" value="InterPro"/>
</dbReference>
<feature type="domain" description="HNH nuclease" evidence="1">
    <location>
        <begin position="114"/>
        <end position="163"/>
    </location>
</feature>
<dbReference type="CDD" id="cd00085">
    <property type="entry name" value="HNHc"/>
    <property type="match status" value="1"/>
</dbReference>
<dbReference type="EMBL" id="KJ019100">
    <property type="protein sequence ID" value="AIX31491.1"/>
    <property type="molecule type" value="Genomic_DNA"/>
</dbReference>
<dbReference type="InterPro" id="IPR002711">
    <property type="entry name" value="HNH"/>
</dbReference>
<sequence>MSLSQKRRQEAIAEGRKYYISATSCRKCGCIVKYVSTYGCHFCVKQSGYKKLMSGALEKYQTPETTNKRLKRWRENNPEKYREQWLRDESVNARAAKRRATKRNQTPNLTPDEEGRIRQIYQECGIMTEQTGVPHHVDHIVPISRGGLHHPDNLQILTAHENQSKGAKLEWH</sequence>
<protein>
    <recommendedName>
        <fullName evidence="1">HNH nuclease domain-containing protein</fullName>
    </recommendedName>
</protein>
<dbReference type="Gene3D" id="1.10.30.50">
    <property type="match status" value="1"/>
</dbReference>
<name>A0A0E3FPL2_9CAUD</name>
<dbReference type="InterPro" id="IPR003615">
    <property type="entry name" value="HNH_nuc"/>
</dbReference>
<dbReference type="Pfam" id="PF01844">
    <property type="entry name" value="HNH"/>
    <property type="match status" value="1"/>
</dbReference>
<accession>A0A0E3FPL2</accession>
<evidence type="ECO:0000313" key="2">
    <source>
        <dbReference type="EMBL" id="AIX31491.1"/>
    </source>
</evidence>
<evidence type="ECO:0000259" key="1">
    <source>
        <dbReference type="SMART" id="SM00507"/>
    </source>
</evidence>
<proteinExistence type="predicted"/>